<sequence>MSLPTQGYPQVGLALISAFPSEGHSESIERKEFMGRKSTSVTHRTVQVHLLGTPCIQHGKRSRLLKPEKALWLLTFLAAQDRWVSREELCALLWPDAEHSKARHSLRQLLQRIYSLKWTTTLEVEVDCLRWKSGSDLHEFRRCVRVGLWEEALAHHRGTLLQGLHPADLEEYDSWLELERDRLHTEWLQVSSEQARALGARGLEQEALHLLGDVLQHDPLSEQALQHYIRLAQVTGSRDQAVRHYLQFSRALKTELGLEPSAETRTLCEALLEGQRFTSMG</sequence>
<dbReference type="InterPro" id="IPR011990">
    <property type="entry name" value="TPR-like_helical_dom_sf"/>
</dbReference>
<dbReference type="PANTHER" id="PTHR35807">
    <property type="entry name" value="TRANSCRIPTIONAL REGULATOR REDD-RELATED"/>
    <property type="match status" value="1"/>
</dbReference>
<gene>
    <name evidence="2" type="ORF">DC3_24780</name>
</gene>
<dbReference type="InterPro" id="IPR036388">
    <property type="entry name" value="WH-like_DNA-bd_sf"/>
</dbReference>
<dbReference type="InterPro" id="IPR005158">
    <property type="entry name" value="BTAD"/>
</dbReference>
<dbReference type="InterPro" id="IPR051677">
    <property type="entry name" value="AfsR-DnrI-RedD_regulator"/>
</dbReference>
<dbReference type="Gene3D" id="1.10.10.10">
    <property type="entry name" value="Winged helix-like DNA-binding domain superfamily/Winged helix DNA-binding domain"/>
    <property type="match status" value="1"/>
</dbReference>
<name>A0A511N1W4_DEIC1</name>
<dbReference type="RefSeq" id="WP_146884642.1">
    <property type="nucleotide sequence ID" value="NZ_BJXB01000010.1"/>
</dbReference>
<evidence type="ECO:0000313" key="2">
    <source>
        <dbReference type="EMBL" id="GEM46843.1"/>
    </source>
</evidence>
<evidence type="ECO:0000259" key="1">
    <source>
        <dbReference type="SMART" id="SM01043"/>
    </source>
</evidence>
<feature type="domain" description="Bacterial transcriptional activator" evidence="1">
    <location>
        <begin position="135"/>
        <end position="272"/>
    </location>
</feature>
<dbReference type="EMBL" id="BJXB01000010">
    <property type="protein sequence ID" value="GEM46843.1"/>
    <property type="molecule type" value="Genomic_DNA"/>
</dbReference>
<protein>
    <recommendedName>
        <fullName evidence="1">Bacterial transcriptional activator domain-containing protein</fullName>
    </recommendedName>
</protein>
<dbReference type="InterPro" id="IPR016032">
    <property type="entry name" value="Sig_transdc_resp-reg_C-effctor"/>
</dbReference>
<dbReference type="GO" id="GO:0006355">
    <property type="term" value="P:regulation of DNA-templated transcription"/>
    <property type="evidence" value="ECO:0007669"/>
    <property type="project" value="InterPro"/>
</dbReference>
<dbReference type="Pfam" id="PF03704">
    <property type="entry name" value="BTAD"/>
    <property type="match status" value="1"/>
</dbReference>
<dbReference type="Gene3D" id="1.25.40.10">
    <property type="entry name" value="Tetratricopeptide repeat domain"/>
    <property type="match status" value="1"/>
</dbReference>
<keyword evidence="3" id="KW-1185">Reference proteome</keyword>
<dbReference type="SMART" id="SM01043">
    <property type="entry name" value="BTAD"/>
    <property type="match status" value="1"/>
</dbReference>
<comment type="caution">
    <text evidence="2">The sequence shown here is derived from an EMBL/GenBank/DDBJ whole genome shotgun (WGS) entry which is preliminary data.</text>
</comment>
<proteinExistence type="predicted"/>
<dbReference type="AlphaFoldDB" id="A0A511N1W4"/>
<evidence type="ECO:0000313" key="3">
    <source>
        <dbReference type="Proteomes" id="UP000321306"/>
    </source>
</evidence>
<dbReference type="GO" id="GO:0003677">
    <property type="term" value="F:DNA binding"/>
    <property type="evidence" value="ECO:0007669"/>
    <property type="project" value="InterPro"/>
</dbReference>
<dbReference type="Proteomes" id="UP000321306">
    <property type="component" value="Unassembled WGS sequence"/>
</dbReference>
<organism evidence="2 3">
    <name type="scientific">Deinococcus cellulosilyticus (strain DSM 18568 / NBRC 106333 / KACC 11606 / 5516J-15)</name>
    <dbReference type="NCBI Taxonomy" id="1223518"/>
    <lineage>
        <taxon>Bacteria</taxon>
        <taxon>Thermotogati</taxon>
        <taxon>Deinococcota</taxon>
        <taxon>Deinococci</taxon>
        <taxon>Deinococcales</taxon>
        <taxon>Deinococcaceae</taxon>
        <taxon>Deinococcus</taxon>
    </lineage>
</organism>
<accession>A0A511N1W4</accession>
<reference evidence="2 3" key="1">
    <citation type="submission" date="2019-07" db="EMBL/GenBank/DDBJ databases">
        <title>Whole genome shotgun sequence of Deinococcus cellulosilyticus NBRC 106333.</title>
        <authorList>
            <person name="Hosoyama A."/>
            <person name="Uohara A."/>
            <person name="Ohji S."/>
            <person name="Ichikawa N."/>
        </authorList>
    </citation>
    <scope>NUCLEOTIDE SEQUENCE [LARGE SCALE GENOMIC DNA]</scope>
    <source>
        <strain evidence="2 3">NBRC 106333</strain>
    </source>
</reference>
<dbReference type="SUPFAM" id="SSF48452">
    <property type="entry name" value="TPR-like"/>
    <property type="match status" value="1"/>
</dbReference>
<dbReference type="SUPFAM" id="SSF46894">
    <property type="entry name" value="C-terminal effector domain of the bipartite response regulators"/>
    <property type="match status" value="1"/>
</dbReference>
<dbReference type="OrthoDB" id="54168at2"/>